<proteinExistence type="predicted"/>
<accession>A0AAV1WNB9</accession>
<name>A0AAV1WNB9_LUPLU</name>
<dbReference type="AlphaFoldDB" id="A0AAV1WNB9"/>
<dbReference type="Proteomes" id="UP001497480">
    <property type="component" value="Unassembled WGS sequence"/>
</dbReference>
<protein>
    <submittedName>
        <fullName evidence="1">Uncharacterized protein</fullName>
    </submittedName>
</protein>
<comment type="caution">
    <text evidence="1">The sequence shown here is derived from an EMBL/GenBank/DDBJ whole genome shotgun (WGS) entry which is preliminary data.</text>
</comment>
<sequence length="107" mass="12212">MATSKVIRPQGHYFLFLLSPFIHNPKGIGIPNFNLLVFSDGGKVCIRMNRIGGDGDATTWTQCFDLELEQRWCREYGDIDQNSDLDGTGKRATQFPRRCKKTEIMAR</sequence>
<keyword evidence="2" id="KW-1185">Reference proteome</keyword>
<reference evidence="1 2" key="1">
    <citation type="submission" date="2024-03" db="EMBL/GenBank/DDBJ databases">
        <authorList>
            <person name="Martinez-Hernandez J."/>
        </authorList>
    </citation>
    <scope>NUCLEOTIDE SEQUENCE [LARGE SCALE GENOMIC DNA]</scope>
</reference>
<gene>
    <name evidence="1" type="ORF">LLUT_LOCUS11880</name>
</gene>
<evidence type="ECO:0000313" key="2">
    <source>
        <dbReference type="Proteomes" id="UP001497480"/>
    </source>
</evidence>
<evidence type="ECO:0000313" key="1">
    <source>
        <dbReference type="EMBL" id="CAL0310820.1"/>
    </source>
</evidence>
<organism evidence="1 2">
    <name type="scientific">Lupinus luteus</name>
    <name type="common">European yellow lupine</name>
    <dbReference type="NCBI Taxonomy" id="3873"/>
    <lineage>
        <taxon>Eukaryota</taxon>
        <taxon>Viridiplantae</taxon>
        <taxon>Streptophyta</taxon>
        <taxon>Embryophyta</taxon>
        <taxon>Tracheophyta</taxon>
        <taxon>Spermatophyta</taxon>
        <taxon>Magnoliopsida</taxon>
        <taxon>eudicotyledons</taxon>
        <taxon>Gunneridae</taxon>
        <taxon>Pentapetalae</taxon>
        <taxon>rosids</taxon>
        <taxon>fabids</taxon>
        <taxon>Fabales</taxon>
        <taxon>Fabaceae</taxon>
        <taxon>Papilionoideae</taxon>
        <taxon>50 kb inversion clade</taxon>
        <taxon>genistoids sensu lato</taxon>
        <taxon>core genistoids</taxon>
        <taxon>Genisteae</taxon>
        <taxon>Lupinus</taxon>
    </lineage>
</organism>
<dbReference type="EMBL" id="CAXHTB010000008">
    <property type="protein sequence ID" value="CAL0310820.1"/>
    <property type="molecule type" value="Genomic_DNA"/>
</dbReference>